<reference evidence="2 3" key="1">
    <citation type="submission" date="2021-10" db="EMBL/GenBank/DDBJ databases">
        <title>Streptomyces gossypii sp. nov., isolated from soil collected from cotton field.</title>
        <authorList>
            <person name="Ge X."/>
            <person name="Chen X."/>
            <person name="Liu W."/>
        </authorList>
    </citation>
    <scope>NUCLEOTIDE SEQUENCE [LARGE SCALE GENOMIC DNA]</scope>
    <source>
        <strain evidence="2 3">N2-109</strain>
    </source>
</reference>
<dbReference type="Pfam" id="PF14145">
    <property type="entry name" value="YrhK"/>
    <property type="match status" value="1"/>
</dbReference>
<accession>A0ABT2JZN6</accession>
<evidence type="ECO:0000259" key="1">
    <source>
        <dbReference type="Pfam" id="PF14145"/>
    </source>
</evidence>
<keyword evidence="3" id="KW-1185">Reference proteome</keyword>
<evidence type="ECO:0000313" key="3">
    <source>
        <dbReference type="Proteomes" id="UP001156389"/>
    </source>
</evidence>
<organism evidence="2 3">
    <name type="scientific">Streptomyces gossypii</name>
    <dbReference type="NCBI Taxonomy" id="2883101"/>
    <lineage>
        <taxon>Bacteria</taxon>
        <taxon>Bacillati</taxon>
        <taxon>Actinomycetota</taxon>
        <taxon>Actinomycetes</taxon>
        <taxon>Kitasatosporales</taxon>
        <taxon>Streptomycetaceae</taxon>
        <taxon>Streptomyces</taxon>
    </lineage>
</organism>
<gene>
    <name evidence="2" type="ORF">LHJ74_23180</name>
</gene>
<sequence length="99" mass="11346">MSELPGRGLLTFHIGHEELVVRQRYEAVSILNDILIAAWFIVGSVMFFSEDWARTGTWCFLLGSVELMIRPVIRLSRQLHLRRISALSPGQARESSQDY</sequence>
<dbReference type="Proteomes" id="UP001156389">
    <property type="component" value="Unassembled WGS sequence"/>
</dbReference>
<dbReference type="InterPro" id="IPR025424">
    <property type="entry name" value="YrhK_domain"/>
</dbReference>
<dbReference type="RefSeq" id="WP_260220103.1">
    <property type="nucleotide sequence ID" value="NZ_JAJAGO010000011.1"/>
</dbReference>
<proteinExistence type="predicted"/>
<name>A0ABT2JZN6_9ACTN</name>
<dbReference type="EMBL" id="JAJAGO010000011">
    <property type="protein sequence ID" value="MCT2592780.1"/>
    <property type="molecule type" value="Genomic_DNA"/>
</dbReference>
<protein>
    <submittedName>
        <fullName evidence="2">YrhK family protein</fullName>
    </submittedName>
</protein>
<feature type="domain" description="YrhK" evidence="1">
    <location>
        <begin position="23"/>
        <end position="78"/>
    </location>
</feature>
<comment type="caution">
    <text evidence="2">The sequence shown here is derived from an EMBL/GenBank/DDBJ whole genome shotgun (WGS) entry which is preliminary data.</text>
</comment>
<evidence type="ECO:0000313" key="2">
    <source>
        <dbReference type="EMBL" id="MCT2592780.1"/>
    </source>
</evidence>